<keyword evidence="1" id="KW-0805">Transcription regulation</keyword>
<keyword evidence="3" id="KW-0804">Transcription</keyword>
<evidence type="ECO:0000256" key="3">
    <source>
        <dbReference type="ARBA" id="ARBA00023163"/>
    </source>
</evidence>
<dbReference type="SUPFAM" id="SSF46785">
    <property type="entry name" value="Winged helix' DNA-binding domain"/>
    <property type="match status" value="1"/>
</dbReference>
<dbReference type="AlphaFoldDB" id="A0A3D9UNV1"/>
<dbReference type="InterPro" id="IPR036388">
    <property type="entry name" value="WH-like_DNA-bd_sf"/>
</dbReference>
<dbReference type="PANTHER" id="PTHR43537:SF45">
    <property type="entry name" value="GNTR FAMILY REGULATORY PROTEIN"/>
    <property type="match status" value="1"/>
</dbReference>
<accession>A0A3D9UNV1</accession>
<dbReference type="SUPFAM" id="SSF48008">
    <property type="entry name" value="GntR ligand-binding domain-like"/>
    <property type="match status" value="1"/>
</dbReference>
<dbReference type="Proteomes" id="UP000256253">
    <property type="component" value="Unassembled WGS sequence"/>
</dbReference>
<dbReference type="SMART" id="SM00345">
    <property type="entry name" value="HTH_GNTR"/>
    <property type="match status" value="1"/>
</dbReference>
<reference evidence="5 6" key="1">
    <citation type="submission" date="2018-08" db="EMBL/GenBank/DDBJ databases">
        <title>Sequencing the genomes of 1000 actinobacteria strains.</title>
        <authorList>
            <person name="Klenk H.-P."/>
        </authorList>
    </citation>
    <scope>NUCLEOTIDE SEQUENCE [LARGE SCALE GENOMIC DNA]</scope>
    <source>
        <strain evidence="5 6">DSM 22967</strain>
    </source>
</reference>
<dbReference type="GO" id="GO:0003677">
    <property type="term" value="F:DNA binding"/>
    <property type="evidence" value="ECO:0007669"/>
    <property type="project" value="UniProtKB-KW"/>
</dbReference>
<evidence type="ECO:0000256" key="2">
    <source>
        <dbReference type="ARBA" id="ARBA00023125"/>
    </source>
</evidence>
<proteinExistence type="predicted"/>
<comment type="caution">
    <text evidence="5">The sequence shown here is derived from an EMBL/GenBank/DDBJ whole genome shotgun (WGS) entry which is preliminary data.</text>
</comment>
<feature type="domain" description="HTH gntR-type" evidence="4">
    <location>
        <begin position="4"/>
        <end position="71"/>
    </location>
</feature>
<dbReference type="SMART" id="SM00895">
    <property type="entry name" value="FCD"/>
    <property type="match status" value="1"/>
</dbReference>
<dbReference type="PROSITE" id="PS50949">
    <property type="entry name" value="HTH_GNTR"/>
    <property type="match status" value="1"/>
</dbReference>
<dbReference type="Pfam" id="PF07729">
    <property type="entry name" value="FCD"/>
    <property type="match status" value="1"/>
</dbReference>
<dbReference type="OrthoDB" id="8680240at2"/>
<dbReference type="Pfam" id="PF00392">
    <property type="entry name" value="GntR"/>
    <property type="match status" value="1"/>
</dbReference>
<dbReference type="PANTHER" id="PTHR43537">
    <property type="entry name" value="TRANSCRIPTIONAL REGULATOR, GNTR FAMILY"/>
    <property type="match status" value="1"/>
</dbReference>
<keyword evidence="6" id="KW-1185">Reference proteome</keyword>
<gene>
    <name evidence="5" type="ORF">DFJ65_0644</name>
</gene>
<evidence type="ECO:0000256" key="1">
    <source>
        <dbReference type="ARBA" id="ARBA00023015"/>
    </source>
</evidence>
<evidence type="ECO:0000259" key="4">
    <source>
        <dbReference type="PROSITE" id="PS50949"/>
    </source>
</evidence>
<organism evidence="5 6">
    <name type="scientific">Calidifontibacter indicus</name>
    <dbReference type="NCBI Taxonomy" id="419650"/>
    <lineage>
        <taxon>Bacteria</taxon>
        <taxon>Bacillati</taxon>
        <taxon>Actinomycetota</taxon>
        <taxon>Actinomycetes</taxon>
        <taxon>Micrococcales</taxon>
        <taxon>Dermacoccaceae</taxon>
        <taxon>Calidifontibacter</taxon>
    </lineage>
</organism>
<evidence type="ECO:0000313" key="5">
    <source>
        <dbReference type="EMBL" id="REF29680.1"/>
    </source>
</evidence>
<dbReference type="EMBL" id="QTUA01000001">
    <property type="protein sequence ID" value="REF29680.1"/>
    <property type="molecule type" value="Genomic_DNA"/>
</dbReference>
<sequence length="212" mass="23411">MIGDGKAAQAYRAIEQMIVFQQLGPGSLVSESLLMERTGLGRTPVREALQQLARNRMVEIHPSKGVLIPPASVESQLRMLELRRVLEALAVRLAVERSTPDVRESMQQLIARLQSETFDLTTYADTIKETHELLVAGARNEYLADAIAPLQGLSRRFWFGRVEDDAAEIAAGSKLHVAILQAVLDGDADAAEKASLALNDYLVEFAYRTLRP</sequence>
<dbReference type="InterPro" id="IPR000524">
    <property type="entry name" value="Tscrpt_reg_HTH_GntR"/>
</dbReference>
<dbReference type="RefSeq" id="WP_115921769.1">
    <property type="nucleotide sequence ID" value="NZ_QTUA01000001.1"/>
</dbReference>
<dbReference type="InterPro" id="IPR011711">
    <property type="entry name" value="GntR_C"/>
</dbReference>
<keyword evidence="2 5" id="KW-0238">DNA-binding</keyword>
<protein>
    <submittedName>
        <fullName evidence="5">DNA-binding GntR family transcriptional regulator</fullName>
    </submittedName>
</protein>
<dbReference type="GO" id="GO:0003700">
    <property type="term" value="F:DNA-binding transcription factor activity"/>
    <property type="evidence" value="ECO:0007669"/>
    <property type="project" value="InterPro"/>
</dbReference>
<dbReference type="InterPro" id="IPR036390">
    <property type="entry name" value="WH_DNA-bd_sf"/>
</dbReference>
<dbReference type="Gene3D" id="1.20.120.530">
    <property type="entry name" value="GntR ligand-binding domain-like"/>
    <property type="match status" value="1"/>
</dbReference>
<name>A0A3D9UNV1_9MICO</name>
<dbReference type="InterPro" id="IPR008920">
    <property type="entry name" value="TF_FadR/GntR_C"/>
</dbReference>
<evidence type="ECO:0000313" key="6">
    <source>
        <dbReference type="Proteomes" id="UP000256253"/>
    </source>
</evidence>
<dbReference type="Gene3D" id="1.10.10.10">
    <property type="entry name" value="Winged helix-like DNA-binding domain superfamily/Winged helix DNA-binding domain"/>
    <property type="match status" value="1"/>
</dbReference>